<evidence type="ECO:0000256" key="8">
    <source>
        <dbReference type="ARBA" id="ARBA00023224"/>
    </source>
</evidence>
<feature type="domain" description="Methyl-accepting transducer" evidence="12">
    <location>
        <begin position="358"/>
        <end position="594"/>
    </location>
</feature>
<evidence type="ECO:0000256" key="3">
    <source>
        <dbReference type="ARBA" id="ARBA00022475"/>
    </source>
</evidence>
<dbReference type="InterPro" id="IPR033479">
    <property type="entry name" value="dCache_1"/>
</dbReference>
<keyword evidence="7 11" id="KW-0472">Membrane</keyword>
<keyword evidence="4" id="KW-0145">Chemotaxis</keyword>
<keyword evidence="6 11" id="KW-1133">Transmembrane helix</keyword>
<dbReference type="Pfam" id="PF00672">
    <property type="entry name" value="HAMP"/>
    <property type="match status" value="1"/>
</dbReference>
<dbReference type="Pfam" id="PF02743">
    <property type="entry name" value="dCache_1"/>
    <property type="match status" value="1"/>
</dbReference>
<dbReference type="CDD" id="cd11386">
    <property type="entry name" value="MCP_signal"/>
    <property type="match status" value="1"/>
</dbReference>
<evidence type="ECO:0000256" key="10">
    <source>
        <dbReference type="PROSITE-ProRule" id="PRU00284"/>
    </source>
</evidence>
<dbReference type="OrthoDB" id="2489132at2"/>
<dbReference type="PROSITE" id="PS50111">
    <property type="entry name" value="CHEMOTAXIS_TRANSDUC_2"/>
    <property type="match status" value="1"/>
</dbReference>
<dbReference type="RefSeq" id="WP_048897623.1">
    <property type="nucleotide sequence ID" value="NZ_AP024853.1"/>
</dbReference>
<dbReference type="Gene3D" id="3.30.450.20">
    <property type="entry name" value="PAS domain"/>
    <property type="match status" value="2"/>
</dbReference>
<dbReference type="Pfam" id="PF00015">
    <property type="entry name" value="MCPsignal"/>
    <property type="match status" value="1"/>
</dbReference>
<feature type="transmembrane region" description="Helical" evidence="11">
    <location>
        <begin position="280"/>
        <end position="299"/>
    </location>
</feature>
<name>A0A0J8Y306_9GAMM</name>
<dbReference type="Gene3D" id="1.10.287.950">
    <property type="entry name" value="Methyl-accepting chemotaxis protein"/>
    <property type="match status" value="1"/>
</dbReference>
<keyword evidence="5 11" id="KW-0812">Transmembrane</keyword>
<evidence type="ECO:0000313" key="15">
    <source>
        <dbReference type="Proteomes" id="UP000240481"/>
    </source>
</evidence>
<proteinExistence type="inferred from homology"/>
<dbReference type="FunFam" id="1.10.287.950:FF:000001">
    <property type="entry name" value="Methyl-accepting chemotaxis sensory transducer"/>
    <property type="match status" value="1"/>
</dbReference>
<dbReference type="InterPro" id="IPR029151">
    <property type="entry name" value="Sensor-like_sf"/>
</dbReference>
<accession>A0A0J8Y306</accession>
<evidence type="ECO:0000259" key="12">
    <source>
        <dbReference type="PROSITE" id="PS50111"/>
    </source>
</evidence>
<protein>
    <submittedName>
        <fullName evidence="14">Methyl-accepting chemotaxis protein</fullName>
    </submittedName>
</protein>
<sequence length="630" mass="68362">MRLSLKMKLVLSSLSLIFLTIVVLSWFSYQSMKDQAWSAIRSESHNTAAAYSKGIGDWFGARQQAVQALKEAIELKPNLDIVSHLKQTLVAGDFGLSYYGTREGVMHRHDPSLNKAGYDPRTRGWYKEAYAARQPITTKPYVSHTMQTLVVTLADPVFQQGEIVGVAASNLAMGELVKDILNINVPGKGYAMLLDTRDNVVVAHPNAKMQLKPLTDIGADFAADKLQRVMAGDNFFFSQVGGVEKAVVVAAVPNTSWAIALVMDQDTLEAPMRDMLIKQALIGLVILLFVSVFVAWLVTHQLRELNTVSDALADIANGEGDLTVRIDVQTDDDIGKLADNFNQFVSRQHVMATKLRDITHHLNEAAANTADSAFARSESIRRQQDEITMVATAVAEMASATQEIANNAENTAKSAEEAVGLSENGHVQVGQSQTSIGNLAQEVDSAVNIIEHLNDHALKISSILATIRSIAEQTNLLALNAAIEAARAGEQGRGFAVVADEVRVLSQRTHTSTEEIQSMIETLQSTTKQAVDVMSDSHQLAETSVQDVNNAGVSLDDIARQITVINDMSTQIASAAEEQSSVTAEISRNTEGVQEVANQMAEEALAAAKQAEGLKALADQLEQEVERYKL</sequence>
<dbReference type="SUPFAM" id="SSF58104">
    <property type="entry name" value="Methyl-accepting chemotaxis protein (MCP) signaling domain"/>
    <property type="match status" value="1"/>
</dbReference>
<dbReference type="GO" id="GO:0005886">
    <property type="term" value="C:plasma membrane"/>
    <property type="evidence" value="ECO:0007669"/>
    <property type="project" value="UniProtKB-SubCell"/>
</dbReference>
<organism evidence="14 15">
    <name type="scientific">Photobacterium swingsii</name>
    <dbReference type="NCBI Taxonomy" id="680026"/>
    <lineage>
        <taxon>Bacteria</taxon>
        <taxon>Pseudomonadati</taxon>
        <taxon>Pseudomonadota</taxon>
        <taxon>Gammaproteobacteria</taxon>
        <taxon>Vibrionales</taxon>
        <taxon>Vibrionaceae</taxon>
        <taxon>Photobacterium</taxon>
    </lineage>
</organism>
<dbReference type="SUPFAM" id="SSF103190">
    <property type="entry name" value="Sensory domain-like"/>
    <property type="match status" value="1"/>
</dbReference>
<comment type="caution">
    <text evidence="14">The sequence shown here is derived from an EMBL/GenBank/DDBJ whole genome shotgun (WGS) entry which is preliminary data.</text>
</comment>
<dbReference type="STRING" id="680026.AB733_04260"/>
<dbReference type="SMART" id="SM00283">
    <property type="entry name" value="MA"/>
    <property type="match status" value="1"/>
</dbReference>
<keyword evidence="8 10" id="KW-0807">Transducer</keyword>
<dbReference type="CDD" id="cd12913">
    <property type="entry name" value="PDC1_MCP_like"/>
    <property type="match status" value="1"/>
</dbReference>
<evidence type="ECO:0000313" key="14">
    <source>
        <dbReference type="EMBL" id="PSW25605.1"/>
    </source>
</evidence>
<dbReference type="AlphaFoldDB" id="A0A0J8Y306"/>
<comment type="subcellular location">
    <subcellularLocation>
        <location evidence="1">Cell inner membrane</location>
    </subcellularLocation>
    <subcellularLocation>
        <location evidence="2">Cell membrane</location>
        <topology evidence="2">Multi-pass membrane protein</topology>
    </subcellularLocation>
</comment>
<evidence type="ECO:0000256" key="6">
    <source>
        <dbReference type="ARBA" id="ARBA00022989"/>
    </source>
</evidence>
<dbReference type="CDD" id="cd06225">
    <property type="entry name" value="HAMP"/>
    <property type="match status" value="1"/>
</dbReference>
<evidence type="ECO:0000259" key="13">
    <source>
        <dbReference type="PROSITE" id="PS50885"/>
    </source>
</evidence>
<dbReference type="Proteomes" id="UP000240481">
    <property type="component" value="Unassembled WGS sequence"/>
</dbReference>
<evidence type="ECO:0000256" key="1">
    <source>
        <dbReference type="ARBA" id="ARBA00004533"/>
    </source>
</evidence>
<dbReference type="GO" id="GO:0007165">
    <property type="term" value="P:signal transduction"/>
    <property type="evidence" value="ECO:0007669"/>
    <property type="project" value="UniProtKB-KW"/>
</dbReference>
<dbReference type="PANTHER" id="PTHR32089:SF117">
    <property type="entry name" value="METHYL ACCEPTING SENSORY TRANSDUCER WITH CACHE_1 SMALL MOLECULE BINDING DOMAIN"/>
    <property type="match status" value="1"/>
</dbReference>
<evidence type="ECO:0000256" key="7">
    <source>
        <dbReference type="ARBA" id="ARBA00023136"/>
    </source>
</evidence>
<dbReference type="SMART" id="SM00304">
    <property type="entry name" value="HAMP"/>
    <property type="match status" value="1"/>
</dbReference>
<evidence type="ECO:0000256" key="4">
    <source>
        <dbReference type="ARBA" id="ARBA00022500"/>
    </source>
</evidence>
<keyword evidence="3" id="KW-1003">Cell membrane</keyword>
<evidence type="ECO:0000256" key="2">
    <source>
        <dbReference type="ARBA" id="ARBA00004651"/>
    </source>
</evidence>
<dbReference type="PROSITE" id="PS50885">
    <property type="entry name" value="HAMP"/>
    <property type="match status" value="1"/>
</dbReference>
<dbReference type="EMBL" id="PYLZ01000003">
    <property type="protein sequence ID" value="PSW25605.1"/>
    <property type="molecule type" value="Genomic_DNA"/>
</dbReference>
<evidence type="ECO:0000256" key="9">
    <source>
        <dbReference type="ARBA" id="ARBA00029447"/>
    </source>
</evidence>
<dbReference type="PANTHER" id="PTHR32089">
    <property type="entry name" value="METHYL-ACCEPTING CHEMOTAXIS PROTEIN MCPB"/>
    <property type="match status" value="1"/>
</dbReference>
<comment type="similarity">
    <text evidence="9">Belongs to the methyl-accepting chemotaxis (MCP) protein family.</text>
</comment>
<evidence type="ECO:0000256" key="5">
    <source>
        <dbReference type="ARBA" id="ARBA00022692"/>
    </source>
</evidence>
<dbReference type="GO" id="GO:0006935">
    <property type="term" value="P:chemotaxis"/>
    <property type="evidence" value="ECO:0007669"/>
    <property type="project" value="UniProtKB-KW"/>
</dbReference>
<evidence type="ECO:0000256" key="11">
    <source>
        <dbReference type="SAM" id="Phobius"/>
    </source>
</evidence>
<dbReference type="CDD" id="cd12912">
    <property type="entry name" value="PDC2_MCP_like"/>
    <property type="match status" value="1"/>
</dbReference>
<dbReference type="InterPro" id="IPR004089">
    <property type="entry name" value="MCPsignal_dom"/>
</dbReference>
<keyword evidence="15" id="KW-1185">Reference proteome</keyword>
<feature type="domain" description="HAMP" evidence="13">
    <location>
        <begin position="296"/>
        <end position="353"/>
    </location>
</feature>
<reference evidence="14 15" key="1">
    <citation type="submission" date="2018-01" db="EMBL/GenBank/DDBJ databases">
        <title>Whole genome sequencing of Histamine producing bacteria.</title>
        <authorList>
            <person name="Butler K."/>
        </authorList>
    </citation>
    <scope>NUCLEOTIDE SEQUENCE [LARGE SCALE GENOMIC DNA]</scope>
    <source>
        <strain evidence="14 15">DSM 24669</strain>
    </source>
</reference>
<gene>
    <name evidence="14" type="ORF">C9I94_08165</name>
</gene>
<dbReference type="InterPro" id="IPR003660">
    <property type="entry name" value="HAMP_dom"/>
</dbReference>